<keyword evidence="1" id="KW-0472">Membrane</keyword>
<evidence type="ECO:0000313" key="3">
    <source>
        <dbReference type="Proteomes" id="UP000177097"/>
    </source>
</evidence>
<feature type="transmembrane region" description="Helical" evidence="1">
    <location>
        <begin position="190"/>
        <end position="210"/>
    </location>
</feature>
<keyword evidence="1" id="KW-1133">Transmembrane helix</keyword>
<dbReference type="AlphaFoldDB" id="A0A1F7TYG0"/>
<protein>
    <submittedName>
        <fullName evidence="2">Uncharacterized protein</fullName>
    </submittedName>
</protein>
<comment type="caution">
    <text evidence="2">The sequence shown here is derived from an EMBL/GenBank/DDBJ whole genome shotgun (WGS) entry which is preliminary data.</text>
</comment>
<sequence length="279" mass="31820">MKYISATKGALITLPLFTILVLLDPVRIDLPSVEIILTISTFLFAIMSGFYISRLDTRYDQLRSLVASEDAHILSLYKIAQLFGAPFAKRIANHIDLYLIRSYDFPISHYAYKNTAQHYLALWDEARTIKSQQPQTAYQNFLGLLANMEHERNTSSTVAAERLSIAQWAMLILLAINILVSMFGLLTPNWYIQLSIILFASILVLIILLIRDLQNLMIGQTALLEESGQEVLEFIGKKRYYQQVFLDNGMSRVPSHVKEYRLGIHEPGAKKIKIKVVKN</sequence>
<feature type="transmembrane region" description="Helical" evidence="1">
    <location>
        <begin position="165"/>
        <end position="184"/>
    </location>
</feature>
<dbReference type="Proteomes" id="UP000177097">
    <property type="component" value="Unassembled WGS sequence"/>
</dbReference>
<feature type="transmembrane region" description="Helical" evidence="1">
    <location>
        <begin position="35"/>
        <end position="53"/>
    </location>
</feature>
<gene>
    <name evidence="2" type="ORF">A3C17_00750</name>
</gene>
<name>A0A1F7TYG0_9BACT</name>
<reference evidence="2 3" key="1">
    <citation type="journal article" date="2016" name="Nat. Commun.">
        <title>Thousands of microbial genomes shed light on interconnected biogeochemical processes in an aquifer system.</title>
        <authorList>
            <person name="Anantharaman K."/>
            <person name="Brown C.T."/>
            <person name="Hug L.A."/>
            <person name="Sharon I."/>
            <person name="Castelle C.J."/>
            <person name="Probst A.J."/>
            <person name="Thomas B.C."/>
            <person name="Singh A."/>
            <person name="Wilkins M.J."/>
            <person name="Karaoz U."/>
            <person name="Brodie E.L."/>
            <person name="Williams K.H."/>
            <person name="Hubbard S.S."/>
            <person name="Banfield J.F."/>
        </authorList>
    </citation>
    <scope>NUCLEOTIDE SEQUENCE [LARGE SCALE GENOMIC DNA]</scope>
</reference>
<evidence type="ECO:0000256" key="1">
    <source>
        <dbReference type="SAM" id="Phobius"/>
    </source>
</evidence>
<dbReference type="Pfam" id="PF14023">
    <property type="entry name" value="Bestrophin-like"/>
    <property type="match status" value="1"/>
</dbReference>
<dbReference type="EMBL" id="MGDX01000018">
    <property type="protein sequence ID" value="OGL71053.1"/>
    <property type="molecule type" value="Genomic_DNA"/>
</dbReference>
<accession>A0A1F7TYG0</accession>
<evidence type="ECO:0000313" key="2">
    <source>
        <dbReference type="EMBL" id="OGL71053.1"/>
    </source>
</evidence>
<keyword evidence="1" id="KW-0812">Transmembrane</keyword>
<organism evidence="2 3">
    <name type="scientific">Candidatus Uhrbacteria bacterium RIFCSPHIGHO2_02_FULL_53_13</name>
    <dbReference type="NCBI Taxonomy" id="1802389"/>
    <lineage>
        <taxon>Bacteria</taxon>
        <taxon>Candidatus Uhriibacteriota</taxon>
    </lineage>
</organism>
<proteinExistence type="predicted"/>
<dbReference type="InterPro" id="IPR025333">
    <property type="entry name" value="DUF4239"/>
</dbReference>
<dbReference type="STRING" id="1802389.A3C17_00750"/>